<dbReference type="Proteomes" id="UP000251960">
    <property type="component" value="Chromosome 7"/>
</dbReference>
<evidence type="ECO:0000313" key="2">
    <source>
        <dbReference type="EMBL" id="PWZ13550.1"/>
    </source>
</evidence>
<dbReference type="EMBL" id="NCVQ01000008">
    <property type="protein sequence ID" value="PWZ13552.1"/>
    <property type="molecule type" value="Genomic_DNA"/>
</dbReference>
<dbReference type="EMBL" id="NCVQ01000010">
    <property type="protein sequence ID" value="PWZ06729.1"/>
    <property type="molecule type" value="Genomic_DNA"/>
</dbReference>
<comment type="caution">
    <text evidence="1">The sequence shown here is derived from an EMBL/GenBank/DDBJ whole genome shotgun (WGS) entry which is preliminary data.</text>
</comment>
<dbReference type="EMBL" id="NCVQ01000010">
    <property type="protein sequence ID" value="PWZ06732.1"/>
    <property type="molecule type" value="Genomic_DNA"/>
</dbReference>
<dbReference type="EMBL" id="NCVQ01000010">
    <property type="protein sequence ID" value="PWZ06731.1"/>
    <property type="molecule type" value="Genomic_DNA"/>
</dbReference>
<dbReference type="Proteomes" id="UP000251960">
    <property type="component" value="Chromosome 9"/>
</dbReference>
<dbReference type="EMBL" id="NCVQ01000008">
    <property type="protein sequence ID" value="PWZ13551.1"/>
    <property type="molecule type" value="Genomic_DNA"/>
</dbReference>
<accession>A0A3L6DY05</accession>
<gene>
    <name evidence="1" type="ORF">Zm00014a_001580</name>
    <name evidence="2" type="ORF">Zm00014a_037703</name>
</gene>
<accession>A0A3L6DDM9</accession>
<dbReference type="EMBL" id="NCVQ01000008">
    <property type="protein sequence ID" value="PWZ13553.1"/>
    <property type="molecule type" value="Genomic_DNA"/>
</dbReference>
<reference evidence="1 3" key="1">
    <citation type="journal article" date="2018" name="Nat. Genet.">
        <title>Extensive intraspecific gene order and gene structural variations between Mo17 and other maize genomes.</title>
        <authorList>
            <person name="Sun S."/>
            <person name="Zhou Y."/>
            <person name="Chen J."/>
            <person name="Shi J."/>
            <person name="Zhao H."/>
            <person name="Zhao H."/>
            <person name="Song W."/>
            <person name="Zhang M."/>
            <person name="Cui Y."/>
            <person name="Dong X."/>
            <person name="Liu H."/>
            <person name="Ma X."/>
            <person name="Jiao Y."/>
            <person name="Wang B."/>
            <person name="Wei X."/>
            <person name="Stein J.C."/>
            <person name="Glaubitz J.C."/>
            <person name="Lu F."/>
            <person name="Yu G."/>
            <person name="Liang C."/>
            <person name="Fengler K."/>
            <person name="Li B."/>
            <person name="Rafalski A."/>
            <person name="Schnable P.S."/>
            <person name="Ware D.H."/>
            <person name="Buckler E.S."/>
            <person name="Lai J."/>
        </authorList>
    </citation>
    <scope>NUCLEOTIDE SEQUENCE [LARGE SCALE GENOMIC DNA]</scope>
    <source>
        <strain evidence="3">cv. Missouri 17</strain>
        <tissue evidence="1">Seedling</tissue>
    </source>
</reference>
<evidence type="ECO:0000313" key="3">
    <source>
        <dbReference type="Proteomes" id="UP000251960"/>
    </source>
</evidence>
<protein>
    <submittedName>
        <fullName evidence="1">Uncharacterized protein</fullName>
    </submittedName>
</protein>
<accession>A0A3L6DDN7</accession>
<name>A0A3L6DDM9_MAIZE</name>
<proteinExistence type="predicted"/>
<sequence length="42" mass="4640">MQLNNVWSLGITSVLGLLNNVRSLGLNDFVKCLQICAKHNNV</sequence>
<dbReference type="EMBL" id="NCVQ01000008">
    <property type="protein sequence ID" value="PWZ13550.1"/>
    <property type="molecule type" value="Genomic_DNA"/>
</dbReference>
<organism evidence="1">
    <name type="scientific">Zea mays</name>
    <name type="common">Maize</name>
    <dbReference type="NCBI Taxonomy" id="4577"/>
    <lineage>
        <taxon>Eukaryota</taxon>
        <taxon>Viridiplantae</taxon>
        <taxon>Streptophyta</taxon>
        <taxon>Embryophyta</taxon>
        <taxon>Tracheophyta</taxon>
        <taxon>Spermatophyta</taxon>
        <taxon>Magnoliopsida</taxon>
        <taxon>Liliopsida</taxon>
        <taxon>Poales</taxon>
        <taxon>Poaceae</taxon>
        <taxon>PACMAD clade</taxon>
        <taxon>Panicoideae</taxon>
        <taxon>Andropogonodae</taxon>
        <taxon>Andropogoneae</taxon>
        <taxon>Tripsacinae</taxon>
        <taxon>Zea</taxon>
    </lineage>
</organism>
<dbReference type="AlphaFoldDB" id="A0A3L6DDM9"/>
<dbReference type="EMBL" id="NCVQ01000010">
    <property type="protein sequence ID" value="PWZ06730.1"/>
    <property type="molecule type" value="Genomic_DNA"/>
</dbReference>
<evidence type="ECO:0000313" key="1">
    <source>
        <dbReference type="EMBL" id="PWZ06730.1"/>
    </source>
</evidence>